<protein>
    <recommendedName>
        <fullName evidence="3 9">3-deoxy-D-manno-octulosonic acid transferase</fullName>
        <shortName evidence="9">Kdo transferase</shortName>
        <ecNumber evidence="2 9">2.4.99.12</ecNumber>
    </recommendedName>
    <alternativeName>
        <fullName evidence="5 9">Lipid IV(A) 3-deoxy-D-manno-octulosonic acid transferase</fullName>
    </alternativeName>
</protein>
<evidence type="ECO:0000256" key="2">
    <source>
        <dbReference type="ARBA" id="ARBA00012621"/>
    </source>
</evidence>
<dbReference type="GO" id="GO:0009245">
    <property type="term" value="P:lipid A biosynthetic process"/>
    <property type="evidence" value="ECO:0007669"/>
    <property type="project" value="TreeGrafter"/>
</dbReference>
<keyword evidence="12" id="KW-1185">Reference proteome</keyword>
<keyword evidence="9" id="KW-1003">Cell membrane</keyword>
<dbReference type="Proteomes" id="UP000186469">
    <property type="component" value="Unassembled WGS sequence"/>
</dbReference>
<dbReference type="Pfam" id="PF04413">
    <property type="entry name" value="Glycos_transf_N"/>
    <property type="match status" value="1"/>
</dbReference>
<evidence type="ECO:0000256" key="9">
    <source>
        <dbReference type="RuleBase" id="RU365103"/>
    </source>
</evidence>
<dbReference type="GO" id="GO:0043842">
    <property type="term" value="F:Kdo transferase activity"/>
    <property type="evidence" value="ECO:0007669"/>
    <property type="project" value="UniProtKB-EC"/>
</dbReference>
<keyword evidence="4 9" id="KW-0808">Transferase</keyword>
<reference evidence="11 12" key="1">
    <citation type="submission" date="2016-12" db="EMBL/GenBank/DDBJ databases">
        <authorList>
            <person name="Song W.-J."/>
            <person name="Kurnit D.M."/>
        </authorList>
    </citation>
    <scope>NUCLEOTIDE SEQUENCE [LARGE SCALE GENOMIC DNA]</scope>
    <source>
        <strain evidence="11 12">DSM 11393</strain>
    </source>
</reference>
<dbReference type="RefSeq" id="WP_072697471.1">
    <property type="nucleotide sequence ID" value="NZ_FRDI01000009.1"/>
</dbReference>
<dbReference type="STRING" id="1121455.SAMN02745728_01782"/>
<dbReference type="Gene3D" id="3.40.50.2000">
    <property type="entry name" value="Glycogen Phosphorylase B"/>
    <property type="match status" value="1"/>
</dbReference>
<evidence type="ECO:0000256" key="3">
    <source>
        <dbReference type="ARBA" id="ARBA00019077"/>
    </source>
</evidence>
<organism evidence="11 12">
    <name type="scientific">Desulfovibrio litoralis DSM 11393</name>
    <dbReference type="NCBI Taxonomy" id="1121455"/>
    <lineage>
        <taxon>Bacteria</taxon>
        <taxon>Pseudomonadati</taxon>
        <taxon>Thermodesulfobacteriota</taxon>
        <taxon>Desulfovibrionia</taxon>
        <taxon>Desulfovibrionales</taxon>
        <taxon>Desulfovibrionaceae</taxon>
        <taxon>Desulfovibrio</taxon>
    </lineage>
</organism>
<gene>
    <name evidence="11" type="ORF">SAMN02745728_01782</name>
</gene>
<feature type="site" description="Transition state stabilizer" evidence="8">
    <location>
        <position position="224"/>
    </location>
</feature>
<accession>A0A1M7TAM0</accession>
<dbReference type="PANTHER" id="PTHR42755:SF1">
    <property type="entry name" value="3-DEOXY-D-MANNO-OCTULOSONIC ACID TRANSFERASE, MITOCHONDRIAL-RELATED"/>
    <property type="match status" value="1"/>
</dbReference>
<evidence type="ECO:0000256" key="6">
    <source>
        <dbReference type="ARBA" id="ARBA00049183"/>
    </source>
</evidence>
<feature type="domain" description="3-deoxy-D-manno-octulosonic-acid transferase N-terminal" evidence="10">
    <location>
        <begin position="30"/>
        <end position="226"/>
    </location>
</feature>
<keyword evidence="9" id="KW-0448">Lipopolysaccharide biosynthesis</keyword>
<dbReference type="EMBL" id="FRDI01000009">
    <property type="protein sequence ID" value="SHN67758.1"/>
    <property type="molecule type" value="Genomic_DNA"/>
</dbReference>
<dbReference type="UniPathway" id="UPA00958"/>
<evidence type="ECO:0000256" key="5">
    <source>
        <dbReference type="ARBA" id="ARBA00031445"/>
    </source>
</evidence>
<dbReference type="InterPro" id="IPR007507">
    <property type="entry name" value="Glycos_transf_N"/>
</dbReference>
<evidence type="ECO:0000313" key="12">
    <source>
        <dbReference type="Proteomes" id="UP000186469"/>
    </source>
</evidence>
<sequence>MYLKFLHISDWFVRTFGFLFRKHARLAKDFDERLVASETWGEELKNSTHRVWIQAASLGESLLTQELVLALVQKIKQDSKDNTAQKLGLLLTSGTQEGKNELLKIKGLVNNNELNICVKLFPLFTQAYMRLALEKTRPSLVVLLETEIWPGLLLACVEHKVPLIILNARMSEKSFKRYSLMQKLWNHFDDNNVPQEVLAISELDAKRYASLFKHAAVKEMPNIKFSRATRPLNPERIETLRLLFSADLSCPILLFASVRAEEEEQLLLVIQQVKKQMPELVVVIVPKHLERAAGWEDKIKELNPEFNLRLRSTVNKDAPITCNEIIIWNTTGELVALYNLAHSVFVGGTLLSELGGQNFIEPLIYGIRPFIGPYWKNFEWVGDAPFKLGLVRVVPNIKELAQALIDDLKTKQDREASKAKAYEWLETEQGGAEQAAEAILKYLKIGYD</sequence>
<feature type="site" description="Transition state stabilizer" evidence="8">
    <location>
        <position position="145"/>
    </location>
</feature>
<comment type="pathway">
    <text evidence="1 9">Bacterial outer membrane biogenesis; LPS core biosynthesis.</text>
</comment>
<dbReference type="InterPro" id="IPR038107">
    <property type="entry name" value="Glycos_transf_N_sf"/>
</dbReference>
<comment type="subcellular location">
    <subcellularLocation>
        <location evidence="9">Cell membrane</location>
    </subcellularLocation>
</comment>
<evidence type="ECO:0000256" key="1">
    <source>
        <dbReference type="ARBA" id="ARBA00004713"/>
    </source>
</evidence>
<evidence type="ECO:0000259" key="10">
    <source>
        <dbReference type="Pfam" id="PF04413"/>
    </source>
</evidence>
<comment type="catalytic activity">
    <reaction evidence="6 9">
        <text>lipid IVA (E. coli) + CMP-3-deoxy-beta-D-manno-octulosonate = alpha-Kdo-(2-&gt;6)-lipid IVA (E. coli) + CMP + H(+)</text>
        <dbReference type="Rhea" id="RHEA:28066"/>
        <dbReference type="ChEBI" id="CHEBI:15378"/>
        <dbReference type="ChEBI" id="CHEBI:58603"/>
        <dbReference type="ChEBI" id="CHEBI:60364"/>
        <dbReference type="ChEBI" id="CHEBI:60377"/>
        <dbReference type="ChEBI" id="CHEBI:85987"/>
        <dbReference type="EC" id="2.4.99.12"/>
    </reaction>
</comment>
<dbReference type="GO" id="GO:0009244">
    <property type="term" value="P:lipopolysaccharide core region biosynthetic process"/>
    <property type="evidence" value="ECO:0007669"/>
    <property type="project" value="UniProtKB-UniRule"/>
</dbReference>
<dbReference type="GO" id="GO:0005886">
    <property type="term" value="C:plasma membrane"/>
    <property type="evidence" value="ECO:0007669"/>
    <property type="project" value="UniProtKB-SubCell"/>
</dbReference>
<comment type="function">
    <text evidence="9">Involved in lipopolysaccharide (LPS) biosynthesis. Catalyzes the transfer of 3-deoxy-D-manno-octulosonate (Kdo) residue(s) from CMP-Kdo to lipid IV(A), the tetraacyldisaccharide-1,4'-bisphosphate precursor of lipid A.</text>
</comment>
<feature type="active site" description="Proton acceptor" evidence="7">
    <location>
        <position position="60"/>
    </location>
</feature>
<dbReference type="EC" id="2.4.99.12" evidence="2 9"/>
<proteinExistence type="inferred from homology"/>
<evidence type="ECO:0000256" key="7">
    <source>
        <dbReference type="PIRSR" id="PIRSR639901-1"/>
    </source>
</evidence>
<evidence type="ECO:0000256" key="8">
    <source>
        <dbReference type="PIRSR" id="PIRSR639901-2"/>
    </source>
</evidence>
<dbReference type="PANTHER" id="PTHR42755">
    <property type="entry name" value="3-DEOXY-MANNO-OCTULOSONATE CYTIDYLYLTRANSFERASE"/>
    <property type="match status" value="1"/>
</dbReference>
<dbReference type="AlphaFoldDB" id="A0A1M7TAM0"/>
<comment type="similarity">
    <text evidence="9">Belongs to the glycosyltransferase group 1 family.</text>
</comment>
<evidence type="ECO:0000256" key="4">
    <source>
        <dbReference type="ARBA" id="ARBA00022679"/>
    </source>
</evidence>
<dbReference type="InterPro" id="IPR039901">
    <property type="entry name" value="Kdotransferase"/>
</dbReference>
<dbReference type="Gene3D" id="3.40.50.11720">
    <property type="entry name" value="3-Deoxy-D-manno-octulosonic-acid transferase, N-terminal domain"/>
    <property type="match status" value="1"/>
</dbReference>
<evidence type="ECO:0000313" key="11">
    <source>
        <dbReference type="EMBL" id="SHN67758.1"/>
    </source>
</evidence>
<keyword evidence="9" id="KW-0472">Membrane</keyword>
<name>A0A1M7TAM0_9BACT</name>